<name>A0A7D6H3U3_9EURY</name>
<evidence type="ECO:0000256" key="1">
    <source>
        <dbReference type="SAM" id="MobiDB-lite"/>
    </source>
</evidence>
<evidence type="ECO:0000313" key="2">
    <source>
        <dbReference type="EMBL" id="QLK26727.1"/>
    </source>
</evidence>
<dbReference type="KEGG" id="nay:HYG81_03665"/>
<feature type="compositionally biased region" description="Low complexity" evidence="1">
    <location>
        <begin position="302"/>
        <end position="320"/>
    </location>
</feature>
<accession>A0A7D6H3U3</accession>
<dbReference type="AlphaFoldDB" id="A0A7D6H3U3"/>
<feature type="region of interest" description="Disordered" evidence="1">
    <location>
        <begin position="1"/>
        <end position="26"/>
    </location>
</feature>
<dbReference type="RefSeq" id="WP_180841898.1">
    <property type="nucleotide sequence ID" value="NZ_CP059154.1"/>
</dbReference>
<dbReference type="Proteomes" id="UP000510869">
    <property type="component" value="Chromosome"/>
</dbReference>
<reference evidence="2 3" key="1">
    <citation type="submission" date="2020-07" db="EMBL/GenBank/DDBJ databases">
        <title>Natrinema (YPL30) sp. nov. and Haloterrigena xxxxxx (YPL8) sp. nov., isolated from a salt mine.</title>
        <authorList>
            <person name="Cui H."/>
        </authorList>
    </citation>
    <scope>NUCLEOTIDE SEQUENCE [LARGE SCALE GENOMIC DNA]</scope>
    <source>
        <strain evidence="2 3">YPL13</strain>
    </source>
</reference>
<dbReference type="SMART" id="SM00710">
    <property type="entry name" value="PbH1"/>
    <property type="match status" value="5"/>
</dbReference>
<dbReference type="InterPro" id="IPR006626">
    <property type="entry name" value="PbH1"/>
</dbReference>
<proteinExistence type="predicted"/>
<sequence>MARDEPVRDTNGPAEPTVSDDEQSEHSIIDRRSYLKLASATAIAAGVGTGAASAAEGDYEVIEARGQTITIGSGETWENKLIDLGSGNAISIIAKGTNWTVRNIGFRGTLGATGTAPRSGTVFGIADTGNGTSTLENIFWGRGNPDRPSNERPLLMWVDPDHSGHLDVRNVNFQHAGCNGIYGSAPAYNGNGGTIHIDGCYTHDNHHTGLRIGDNGCKISNSVIYKSGGRAANRGIWVWAGNSGGNATIENTHIITNGTGGGIVSRNSPSIEMDRVYTDDGSGTHGSPDPSVPENCPKSPEAAASGSVTSSPPSSGDNSAEFPENTLTVTGTGEPTKYFVEITEELVTDPNAGSLEAHDQIDGTSATGWVTTSSHVEQFRFAGDLHEVAFQQGSARVKVNGEAIDPDQYNGD</sequence>
<dbReference type="OrthoDB" id="202667at2157"/>
<dbReference type="InterPro" id="IPR011050">
    <property type="entry name" value="Pectin_lyase_fold/virulence"/>
</dbReference>
<feature type="region of interest" description="Disordered" evidence="1">
    <location>
        <begin position="273"/>
        <end position="334"/>
    </location>
</feature>
<evidence type="ECO:0000313" key="3">
    <source>
        <dbReference type="Proteomes" id="UP000510869"/>
    </source>
</evidence>
<dbReference type="GeneID" id="56142272"/>
<protein>
    <submittedName>
        <fullName evidence="2">Right-handed parallel beta-helix repeat-containing protein</fullName>
    </submittedName>
</protein>
<dbReference type="SUPFAM" id="SSF51126">
    <property type="entry name" value="Pectin lyase-like"/>
    <property type="match status" value="1"/>
</dbReference>
<dbReference type="PROSITE" id="PS51318">
    <property type="entry name" value="TAT"/>
    <property type="match status" value="1"/>
</dbReference>
<gene>
    <name evidence="2" type="ORF">HYG81_03665</name>
</gene>
<dbReference type="EMBL" id="CP059154">
    <property type="protein sequence ID" value="QLK26727.1"/>
    <property type="molecule type" value="Genomic_DNA"/>
</dbReference>
<keyword evidence="3" id="KW-1185">Reference proteome</keyword>
<dbReference type="InterPro" id="IPR006311">
    <property type="entry name" value="TAT_signal"/>
</dbReference>
<organism evidence="2 3">
    <name type="scientific">Natrinema zhouii</name>
    <dbReference type="NCBI Taxonomy" id="1710539"/>
    <lineage>
        <taxon>Archaea</taxon>
        <taxon>Methanobacteriati</taxon>
        <taxon>Methanobacteriota</taxon>
        <taxon>Stenosarchaea group</taxon>
        <taxon>Halobacteria</taxon>
        <taxon>Halobacteriales</taxon>
        <taxon>Natrialbaceae</taxon>
        <taxon>Natrinema</taxon>
    </lineage>
</organism>